<evidence type="ECO:0000313" key="1">
    <source>
        <dbReference type="EMBL" id="MBX46287.1"/>
    </source>
</evidence>
<reference evidence="1" key="1">
    <citation type="submission" date="2018-02" db="EMBL/GenBank/DDBJ databases">
        <title>Rhizophora mucronata_Transcriptome.</title>
        <authorList>
            <person name="Meera S.P."/>
            <person name="Sreeshan A."/>
            <person name="Augustine A."/>
        </authorList>
    </citation>
    <scope>NUCLEOTIDE SEQUENCE</scope>
    <source>
        <tissue evidence="1">Leaf</tissue>
    </source>
</reference>
<sequence>MLSKSGLLLGGMLPNDLKPMVGFGDGGESLKVRSVDVGGTLV</sequence>
<proteinExistence type="predicted"/>
<protein>
    <submittedName>
        <fullName evidence="1">Uncharacterized protein</fullName>
    </submittedName>
</protein>
<name>A0A2P2NUU9_RHIMU</name>
<organism evidence="1">
    <name type="scientific">Rhizophora mucronata</name>
    <name type="common">Asiatic mangrove</name>
    <dbReference type="NCBI Taxonomy" id="61149"/>
    <lineage>
        <taxon>Eukaryota</taxon>
        <taxon>Viridiplantae</taxon>
        <taxon>Streptophyta</taxon>
        <taxon>Embryophyta</taxon>
        <taxon>Tracheophyta</taxon>
        <taxon>Spermatophyta</taxon>
        <taxon>Magnoliopsida</taxon>
        <taxon>eudicotyledons</taxon>
        <taxon>Gunneridae</taxon>
        <taxon>Pentapetalae</taxon>
        <taxon>rosids</taxon>
        <taxon>fabids</taxon>
        <taxon>Malpighiales</taxon>
        <taxon>Rhizophoraceae</taxon>
        <taxon>Rhizophora</taxon>
    </lineage>
</organism>
<dbReference type="AlphaFoldDB" id="A0A2P2NUU9"/>
<accession>A0A2P2NUU9</accession>
<dbReference type="EMBL" id="GGEC01065803">
    <property type="protein sequence ID" value="MBX46287.1"/>
    <property type="molecule type" value="Transcribed_RNA"/>
</dbReference>